<dbReference type="OrthoDB" id="784158at2759"/>
<keyword evidence="3" id="KW-1185">Reference proteome</keyword>
<sequence length="58" mass="6275">MARNLRECKPAHLSGSVDDDHIIGQPLKPPVPSLKELGSDNSLLSNPRCNSGPRNNVE</sequence>
<dbReference type="Proteomes" id="UP000636800">
    <property type="component" value="Chromosome 5"/>
</dbReference>
<evidence type="ECO:0000256" key="1">
    <source>
        <dbReference type="SAM" id="MobiDB-lite"/>
    </source>
</evidence>
<feature type="compositionally biased region" description="Polar residues" evidence="1">
    <location>
        <begin position="39"/>
        <end position="58"/>
    </location>
</feature>
<protein>
    <submittedName>
        <fullName evidence="2">Uncharacterized protein</fullName>
    </submittedName>
</protein>
<dbReference type="EMBL" id="JADCNL010000005">
    <property type="protein sequence ID" value="KAG0481114.1"/>
    <property type="molecule type" value="Genomic_DNA"/>
</dbReference>
<proteinExistence type="predicted"/>
<evidence type="ECO:0000313" key="2">
    <source>
        <dbReference type="EMBL" id="KAG0481114.1"/>
    </source>
</evidence>
<evidence type="ECO:0000313" key="3">
    <source>
        <dbReference type="Proteomes" id="UP000636800"/>
    </source>
</evidence>
<feature type="compositionally biased region" description="Basic and acidic residues" evidence="1">
    <location>
        <begin position="1"/>
        <end position="10"/>
    </location>
</feature>
<feature type="region of interest" description="Disordered" evidence="1">
    <location>
        <begin position="1"/>
        <end position="58"/>
    </location>
</feature>
<comment type="caution">
    <text evidence="2">The sequence shown here is derived from an EMBL/GenBank/DDBJ whole genome shotgun (WGS) entry which is preliminary data.</text>
</comment>
<reference evidence="2 3" key="1">
    <citation type="journal article" date="2020" name="Nat. Food">
        <title>A phased Vanilla planifolia genome enables genetic improvement of flavour and production.</title>
        <authorList>
            <person name="Hasing T."/>
            <person name="Tang H."/>
            <person name="Brym M."/>
            <person name="Khazi F."/>
            <person name="Huang T."/>
            <person name="Chambers A.H."/>
        </authorList>
    </citation>
    <scope>NUCLEOTIDE SEQUENCE [LARGE SCALE GENOMIC DNA]</scope>
    <source>
        <tissue evidence="2">Leaf</tissue>
    </source>
</reference>
<name>A0A835QYM8_VANPL</name>
<organism evidence="2 3">
    <name type="scientific">Vanilla planifolia</name>
    <name type="common">Vanilla</name>
    <dbReference type="NCBI Taxonomy" id="51239"/>
    <lineage>
        <taxon>Eukaryota</taxon>
        <taxon>Viridiplantae</taxon>
        <taxon>Streptophyta</taxon>
        <taxon>Embryophyta</taxon>
        <taxon>Tracheophyta</taxon>
        <taxon>Spermatophyta</taxon>
        <taxon>Magnoliopsida</taxon>
        <taxon>Liliopsida</taxon>
        <taxon>Asparagales</taxon>
        <taxon>Orchidaceae</taxon>
        <taxon>Vanilloideae</taxon>
        <taxon>Vanilleae</taxon>
        <taxon>Vanilla</taxon>
    </lineage>
</organism>
<gene>
    <name evidence="2" type="ORF">HPP92_011972</name>
</gene>
<accession>A0A835QYM8</accession>
<dbReference type="AlphaFoldDB" id="A0A835QYM8"/>